<dbReference type="GO" id="GO:0004673">
    <property type="term" value="F:protein histidine kinase activity"/>
    <property type="evidence" value="ECO:0007669"/>
    <property type="project" value="UniProtKB-EC"/>
</dbReference>
<accession>A0A7D6C5P1</accession>
<dbReference type="InterPro" id="IPR036890">
    <property type="entry name" value="HATPase_C_sf"/>
</dbReference>
<keyword evidence="6" id="KW-0812">Transmembrane</keyword>
<sequence>MAQTGVLNRGKAAVRVNALLIWAAGCLRVVQLAVWIPVPLIGGLRMYRLPALVLAGYLLTVAWTVLLFVRAGRAGRMGHGWVYADVLVALLGLLLVPAACVASCDTGWQHWVLPPAMGAAIVAAAFAPRWPATAAVALLVAGYLVGSLRELVGSPDGFGAITVNAVSLLGFAVLAAVVAGYLRGSADQLDAATEAALAAGAREAAAQARFDERTRQYDALHRTVLTTLSMIARGRLDHRQAEVRALAQRDADYLRGLVTAGSGGPMANLASALAGVVRDKQALGLQVHSQFHDLSDRLPEDVEQALTNAVSEALTNVTKHAGTDEAWLTAVGGDGGVTLKVVDRGRGFRPEAVNPGRGLLRELRHCVVEVGGRVAIDSAPDQGTMVEVSWRR</sequence>
<dbReference type="SUPFAM" id="SSF55874">
    <property type="entry name" value="ATPase domain of HSP90 chaperone/DNA topoisomerase II/histidine kinase"/>
    <property type="match status" value="1"/>
</dbReference>
<feature type="transmembrane region" description="Helical" evidence="6">
    <location>
        <begin position="81"/>
        <end position="102"/>
    </location>
</feature>
<feature type="domain" description="Histidine kinase/HSP90-like ATPase" evidence="7">
    <location>
        <begin position="303"/>
        <end position="390"/>
    </location>
</feature>
<comment type="catalytic activity">
    <reaction evidence="1">
        <text>ATP + protein L-histidine = ADP + protein N-phospho-L-histidine.</text>
        <dbReference type="EC" id="2.7.13.3"/>
    </reaction>
</comment>
<evidence type="ECO:0000256" key="3">
    <source>
        <dbReference type="ARBA" id="ARBA00022679"/>
    </source>
</evidence>
<dbReference type="Pfam" id="PF02518">
    <property type="entry name" value="HATPase_c"/>
    <property type="match status" value="1"/>
</dbReference>
<proteinExistence type="predicted"/>
<feature type="transmembrane region" description="Helical" evidence="6">
    <location>
        <begin position="12"/>
        <end position="37"/>
    </location>
</feature>
<gene>
    <name evidence="8" type="ORF">HZU44_17385</name>
</gene>
<name>A0A7D6C5P1_9ACTN</name>
<dbReference type="InterPro" id="IPR003594">
    <property type="entry name" value="HATPase_dom"/>
</dbReference>
<dbReference type="CDD" id="cd16917">
    <property type="entry name" value="HATPase_UhpB-NarQ-NarX-like"/>
    <property type="match status" value="1"/>
</dbReference>
<evidence type="ECO:0000256" key="4">
    <source>
        <dbReference type="ARBA" id="ARBA00022777"/>
    </source>
</evidence>
<dbReference type="InterPro" id="IPR050482">
    <property type="entry name" value="Sensor_HK_TwoCompSys"/>
</dbReference>
<dbReference type="PANTHER" id="PTHR24421:SF10">
    <property type="entry name" value="NITRATE_NITRITE SENSOR PROTEIN NARQ"/>
    <property type="match status" value="1"/>
</dbReference>
<keyword evidence="4" id="KW-0418">Kinase</keyword>
<evidence type="ECO:0000256" key="5">
    <source>
        <dbReference type="ARBA" id="ARBA00023012"/>
    </source>
</evidence>
<feature type="transmembrane region" description="Helical" evidence="6">
    <location>
        <begin position="49"/>
        <end position="69"/>
    </location>
</feature>
<keyword evidence="6" id="KW-1133">Transmembrane helix</keyword>
<feature type="transmembrane region" description="Helical" evidence="6">
    <location>
        <begin position="134"/>
        <end position="152"/>
    </location>
</feature>
<keyword evidence="5" id="KW-0902">Two-component regulatory system</keyword>
<dbReference type="AlphaFoldDB" id="A0A7D6C5P1"/>
<evidence type="ECO:0000256" key="1">
    <source>
        <dbReference type="ARBA" id="ARBA00000085"/>
    </source>
</evidence>
<dbReference type="EC" id="2.7.13.3" evidence="2"/>
<reference evidence="8" key="1">
    <citation type="submission" date="2020-08" db="EMBL/GenBank/DDBJ databases">
        <title>A bifunctional nitrone conjugated secondary metabolite targeting the ribosome.</title>
        <authorList>
            <person name="Limbrick E.M."/>
            <person name="Graf M."/>
            <person name="Derewacz D.K."/>
            <person name="Nguyen F."/>
            <person name="Spraggins J.M."/>
            <person name="Wieland M."/>
            <person name="Ynigez-Gutierrez A.E."/>
            <person name="Reisman B.J."/>
            <person name="Zinshteyn B."/>
            <person name="McCulloch K."/>
            <person name="Iverson T.M."/>
            <person name="Green R."/>
            <person name="Wilson D.N."/>
            <person name="Bachmann B.O."/>
        </authorList>
    </citation>
    <scope>NUCLEOTIDE SEQUENCE</scope>
    <source>
        <strain evidence="8">Africana</strain>
    </source>
</reference>
<evidence type="ECO:0000256" key="6">
    <source>
        <dbReference type="SAM" id="Phobius"/>
    </source>
</evidence>
<dbReference type="GO" id="GO:0000160">
    <property type="term" value="P:phosphorelay signal transduction system"/>
    <property type="evidence" value="ECO:0007669"/>
    <property type="project" value="UniProtKB-KW"/>
</dbReference>
<feature type="transmembrane region" description="Helical" evidence="6">
    <location>
        <begin position="158"/>
        <end position="182"/>
    </location>
</feature>
<protein>
    <recommendedName>
        <fullName evidence="2">histidine kinase</fullName>
        <ecNumber evidence="2">2.7.13.3</ecNumber>
    </recommendedName>
</protein>
<dbReference type="EMBL" id="CP058905">
    <property type="protein sequence ID" value="QLJ96687.1"/>
    <property type="molecule type" value="Genomic_DNA"/>
</dbReference>
<dbReference type="Gene3D" id="3.30.565.10">
    <property type="entry name" value="Histidine kinase-like ATPase, C-terminal domain"/>
    <property type="match status" value="1"/>
</dbReference>
<keyword evidence="6" id="KW-0472">Membrane</keyword>
<evidence type="ECO:0000259" key="7">
    <source>
        <dbReference type="Pfam" id="PF02518"/>
    </source>
</evidence>
<evidence type="ECO:0000313" key="8">
    <source>
        <dbReference type="EMBL" id="QLJ96687.1"/>
    </source>
</evidence>
<organism evidence="8">
    <name type="scientific">Micromonospora carbonacea</name>
    <dbReference type="NCBI Taxonomy" id="47853"/>
    <lineage>
        <taxon>Bacteria</taxon>
        <taxon>Bacillati</taxon>
        <taxon>Actinomycetota</taxon>
        <taxon>Actinomycetes</taxon>
        <taxon>Micromonosporales</taxon>
        <taxon>Micromonosporaceae</taxon>
        <taxon>Micromonospora</taxon>
    </lineage>
</organism>
<evidence type="ECO:0000256" key="2">
    <source>
        <dbReference type="ARBA" id="ARBA00012438"/>
    </source>
</evidence>
<keyword evidence="3" id="KW-0808">Transferase</keyword>
<dbReference type="PANTHER" id="PTHR24421">
    <property type="entry name" value="NITRATE/NITRITE SENSOR PROTEIN NARX-RELATED"/>
    <property type="match status" value="1"/>
</dbReference>